<evidence type="ECO:0000256" key="10">
    <source>
        <dbReference type="SAM" id="Phobius"/>
    </source>
</evidence>
<evidence type="ECO:0000259" key="14">
    <source>
        <dbReference type="Pfam" id="PF13244"/>
    </source>
</evidence>
<feature type="transmembrane region" description="Helical" evidence="10">
    <location>
        <begin position="300"/>
        <end position="318"/>
    </location>
</feature>
<evidence type="ECO:0000256" key="7">
    <source>
        <dbReference type="ARBA" id="ARBA00023065"/>
    </source>
</evidence>
<gene>
    <name evidence="16" type="ORF">SOCEGT47_011160</name>
</gene>
<dbReference type="PANTHER" id="PTHR43373:SF1">
    <property type="entry name" value="NA(+)_H(+) ANTIPORTER SUBUNIT A"/>
    <property type="match status" value="1"/>
</dbReference>
<dbReference type="InterPro" id="IPR050616">
    <property type="entry name" value="CPA3_Na-H_Antiporter_A"/>
</dbReference>
<feature type="transmembrane region" description="Helical" evidence="10">
    <location>
        <begin position="635"/>
        <end position="652"/>
    </location>
</feature>
<evidence type="ECO:0000259" key="11">
    <source>
        <dbReference type="Pfam" id="PF00361"/>
    </source>
</evidence>
<accession>A0A4P2PVZ1</accession>
<dbReference type="Gene3D" id="1.20.120.1200">
    <property type="entry name" value="NADH-ubiquinone/plastoquinone oxidoreductase chain 6, subunit NuoJ"/>
    <property type="match status" value="1"/>
</dbReference>
<dbReference type="EMBL" id="CP012670">
    <property type="protein sequence ID" value="AUX20643.1"/>
    <property type="molecule type" value="Genomic_DNA"/>
</dbReference>
<feature type="transmembrane region" description="Helical" evidence="10">
    <location>
        <begin position="827"/>
        <end position="850"/>
    </location>
</feature>
<feature type="transmembrane region" description="Helical" evidence="10">
    <location>
        <begin position="330"/>
        <end position="349"/>
    </location>
</feature>
<name>A0A4P2PVZ1_SORCE</name>
<feature type="domain" description="MrpA C-terminal/MbhE" evidence="15">
    <location>
        <begin position="700"/>
        <end position="780"/>
    </location>
</feature>
<feature type="transmembrane region" description="Helical" evidence="10">
    <location>
        <begin position="698"/>
        <end position="718"/>
    </location>
</feature>
<feature type="domain" description="NADH:quinone oxidoreductase/Mrp antiporter transmembrane" evidence="11">
    <location>
        <begin position="128"/>
        <end position="404"/>
    </location>
</feature>
<feature type="transmembrane region" description="Helical" evidence="10">
    <location>
        <begin position="799"/>
        <end position="821"/>
    </location>
</feature>
<reference evidence="16 17" key="1">
    <citation type="submission" date="2015-09" db="EMBL/GenBank/DDBJ databases">
        <title>Sorangium comparison.</title>
        <authorList>
            <person name="Zaburannyi N."/>
            <person name="Bunk B."/>
            <person name="Overmann J."/>
            <person name="Mueller R."/>
        </authorList>
    </citation>
    <scope>NUCLEOTIDE SEQUENCE [LARGE SCALE GENOMIC DNA]</scope>
    <source>
        <strain evidence="16 17">So ceGT47</strain>
    </source>
</reference>
<evidence type="ECO:0000313" key="17">
    <source>
        <dbReference type="Proteomes" id="UP000295781"/>
    </source>
</evidence>
<feature type="transmembrane region" description="Helical" evidence="10">
    <location>
        <begin position="111"/>
        <end position="127"/>
    </location>
</feature>
<keyword evidence="5 9" id="KW-0812">Transmembrane</keyword>
<dbReference type="PANTHER" id="PTHR43373">
    <property type="entry name" value="NA(+)/H(+) ANTIPORTER SUBUNIT"/>
    <property type="match status" value="1"/>
</dbReference>
<keyword evidence="7" id="KW-0406">Ion transport</keyword>
<feature type="transmembrane region" description="Helical" evidence="10">
    <location>
        <begin position="862"/>
        <end position="885"/>
    </location>
</feature>
<comment type="subcellular location">
    <subcellularLocation>
        <location evidence="1">Cell membrane</location>
        <topology evidence="1">Multi-pass membrane protein</topology>
    </subcellularLocation>
    <subcellularLocation>
        <location evidence="9">Membrane</location>
        <topology evidence="9">Multi-pass membrane protein</topology>
    </subcellularLocation>
</comment>
<dbReference type="OrthoDB" id="9805769at2"/>
<dbReference type="Proteomes" id="UP000295781">
    <property type="component" value="Chromosome"/>
</dbReference>
<evidence type="ECO:0000256" key="3">
    <source>
        <dbReference type="ARBA" id="ARBA00022449"/>
    </source>
</evidence>
<dbReference type="RefSeq" id="WP_129345959.1">
    <property type="nucleotide sequence ID" value="NZ_CP012670.1"/>
</dbReference>
<dbReference type="GO" id="GO:0015297">
    <property type="term" value="F:antiporter activity"/>
    <property type="evidence" value="ECO:0007669"/>
    <property type="project" value="UniProtKB-KW"/>
</dbReference>
<feature type="transmembrane region" description="Helical" evidence="10">
    <location>
        <begin position="760"/>
        <end position="778"/>
    </location>
</feature>
<keyword evidence="8 10" id="KW-0472">Membrane</keyword>
<feature type="transmembrane region" description="Helical" evidence="10">
    <location>
        <begin position="244"/>
        <end position="266"/>
    </location>
</feature>
<feature type="transmembrane region" description="Helical" evidence="10">
    <location>
        <begin position="207"/>
        <end position="232"/>
    </location>
</feature>
<dbReference type="GO" id="GO:0006811">
    <property type="term" value="P:monoatomic ion transport"/>
    <property type="evidence" value="ECO:0007669"/>
    <property type="project" value="UniProtKB-KW"/>
</dbReference>
<evidence type="ECO:0000313" key="16">
    <source>
        <dbReference type="EMBL" id="AUX20643.1"/>
    </source>
</evidence>
<evidence type="ECO:0000259" key="12">
    <source>
        <dbReference type="Pfam" id="PF00662"/>
    </source>
</evidence>
<feature type="transmembrane region" description="Helical" evidence="10">
    <location>
        <begin position="133"/>
        <end position="152"/>
    </location>
</feature>
<feature type="domain" description="MrpA C-terminal/MbhD" evidence="14">
    <location>
        <begin position="617"/>
        <end position="680"/>
    </location>
</feature>
<proteinExistence type="predicted"/>
<dbReference type="InterPro" id="IPR042106">
    <property type="entry name" value="Nuo/plastoQ_OxRdtase_6_NuoJ"/>
</dbReference>
<dbReference type="Pfam" id="PF04039">
    <property type="entry name" value="MnhB"/>
    <property type="match status" value="1"/>
</dbReference>
<feature type="domain" description="Na+/H+ antiporter MnhB subunit-related protein" evidence="13">
    <location>
        <begin position="800"/>
        <end position="918"/>
    </location>
</feature>
<dbReference type="GO" id="GO:0005886">
    <property type="term" value="C:plasma membrane"/>
    <property type="evidence" value="ECO:0007669"/>
    <property type="project" value="UniProtKB-SubCell"/>
</dbReference>
<dbReference type="Pfam" id="PF00361">
    <property type="entry name" value="Proton_antipo_M"/>
    <property type="match status" value="1"/>
</dbReference>
<dbReference type="InterPro" id="IPR001516">
    <property type="entry name" value="Proton_antipo_N"/>
</dbReference>
<evidence type="ECO:0000256" key="2">
    <source>
        <dbReference type="ARBA" id="ARBA00022448"/>
    </source>
</evidence>
<feature type="transmembrane region" description="Helical" evidence="10">
    <location>
        <begin position="78"/>
        <end position="99"/>
    </location>
</feature>
<dbReference type="InterPro" id="IPR046806">
    <property type="entry name" value="MrpA_C/MbhE"/>
</dbReference>
<dbReference type="InterPro" id="IPR001750">
    <property type="entry name" value="ND/Mrp_TM"/>
</dbReference>
<feature type="transmembrane region" description="Helical" evidence="10">
    <location>
        <begin position="370"/>
        <end position="392"/>
    </location>
</feature>
<evidence type="ECO:0000256" key="6">
    <source>
        <dbReference type="ARBA" id="ARBA00022989"/>
    </source>
</evidence>
<organism evidence="16 17">
    <name type="scientific">Sorangium cellulosum</name>
    <name type="common">Polyangium cellulosum</name>
    <dbReference type="NCBI Taxonomy" id="56"/>
    <lineage>
        <taxon>Bacteria</taxon>
        <taxon>Pseudomonadati</taxon>
        <taxon>Myxococcota</taxon>
        <taxon>Polyangia</taxon>
        <taxon>Polyangiales</taxon>
        <taxon>Polyangiaceae</taxon>
        <taxon>Sorangium</taxon>
    </lineage>
</organism>
<dbReference type="Pfam" id="PF13244">
    <property type="entry name" value="MbhD"/>
    <property type="match status" value="1"/>
</dbReference>
<evidence type="ECO:0000256" key="5">
    <source>
        <dbReference type="ARBA" id="ARBA00022692"/>
    </source>
</evidence>
<keyword evidence="6 10" id="KW-1133">Transmembrane helix</keyword>
<keyword evidence="4" id="KW-1003">Cell membrane</keyword>
<keyword evidence="2" id="KW-0813">Transport</keyword>
<dbReference type="PRINTS" id="PR01435">
    <property type="entry name" value="NPOXDRDTASE5"/>
</dbReference>
<evidence type="ECO:0000256" key="9">
    <source>
        <dbReference type="RuleBase" id="RU000320"/>
    </source>
</evidence>
<feature type="transmembrane region" description="Helical" evidence="10">
    <location>
        <begin position="164"/>
        <end position="187"/>
    </location>
</feature>
<dbReference type="PRINTS" id="PR01434">
    <property type="entry name" value="NADHDHGNASE5"/>
</dbReference>
<dbReference type="InterPro" id="IPR025383">
    <property type="entry name" value="MrpA_C/MbhD"/>
</dbReference>
<dbReference type="InterPro" id="IPR007182">
    <property type="entry name" value="MnhB"/>
</dbReference>
<evidence type="ECO:0000259" key="13">
    <source>
        <dbReference type="Pfam" id="PF04039"/>
    </source>
</evidence>
<evidence type="ECO:0000256" key="4">
    <source>
        <dbReference type="ARBA" id="ARBA00022475"/>
    </source>
</evidence>
<sequence length="966" mass="103471">MKTLLLLLLFSPFISAPLLLALGRRWGARVGWAALPAPLISLGACLALYLLPEAQRTTIGWEWIPRLGVQLSFTPDGLALFFGLLVTGVGSLVTFYAACYLDDHYRRHGQFYCTLQLFMGAMLVTVFSSNLLVLFTAWELTGITSFFLIGFLHDRPESRRGARMALLTTSLTGLALLVGIVLLQQVFGTLELPRMLEAPVPPGSEGLLAAAFLFCFVGICGKSALVPFQYWLPNAMAAPTPVSAYLHSATMVKLGVFLTARLLPVFVGLESWTPVLITIGFLTFLLGAGLAWLSHDLKAVLAYTTVAQLGLLVGQYGWASQAGPAFGDLLHILNHTLYKACLFMVVGVIDHSTGTRDLRQLGGLFKKMPLTGVTALVGLAAMAGVPLTSGFISKELLLESGLAFQSGHPGSLGLWPLLSLAGGSVLHALIALRIAKHVFFGAVPDKVDAHFHAPSLGIQLPALLLALGVLYFGGRPAVFGHFTASFGPSGLAAPDLALWHGWTPAALVSLGIFSTAGALFWLSERKRWPQRSVPRLLQLDRGFERAVEAIPSFGKGLDRKLGFPRPSVYLSILVAFIVTVFLAIFIQARESLAPLLGRTEIMPASLEGWIRWGVVMLISTGALLAAACKRPIPQLFAVSLVGSGVAFYYVLYRAPDLALTQLLVEAATLILILLVVLRFKRDKAEFQPLAVTKPGSRLVRVGISAGAGLLLGLCVLIFPNDEVERAGSFYLEHTLPLAKGANAVNTVVVDFRGFDTMLEITVLLIAALGCLGLLSRASSAPRPDVALPATDLFPVPRDFILKAVALGAFLPLNLFSLYVFLRGHNAPGGGFVAGLITALSLLLLSFVLGVERFRRRFRARPMLVAVTGIALALGAALLPLCFGLSPLHHLHTTVGPLAIGTPMLFDAGVFLTVVGVTLKLMLPLMKSVHGLPAFVREEEGNFAALASEPIDIDSARHVAEAPRSEP</sequence>
<feature type="domain" description="NADH-Ubiquinone oxidoreductase (complex I) chain 5 N-terminal" evidence="12">
    <location>
        <begin position="66"/>
        <end position="107"/>
    </location>
</feature>
<feature type="transmembrane region" description="Helical" evidence="10">
    <location>
        <begin position="897"/>
        <end position="918"/>
    </location>
</feature>
<feature type="transmembrane region" description="Helical" evidence="10">
    <location>
        <begin position="609"/>
        <end position="628"/>
    </location>
</feature>
<keyword evidence="3" id="KW-0050">Antiport</keyword>
<feature type="transmembrane region" description="Helical" evidence="10">
    <location>
        <begin position="568"/>
        <end position="589"/>
    </location>
</feature>
<feature type="transmembrane region" description="Helical" evidence="10">
    <location>
        <begin position="658"/>
        <end position="677"/>
    </location>
</feature>
<dbReference type="Pfam" id="PF20501">
    <property type="entry name" value="MbhE"/>
    <property type="match status" value="1"/>
</dbReference>
<feature type="transmembrane region" description="Helical" evidence="10">
    <location>
        <begin position="272"/>
        <end position="293"/>
    </location>
</feature>
<evidence type="ECO:0000256" key="1">
    <source>
        <dbReference type="ARBA" id="ARBA00004651"/>
    </source>
</evidence>
<dbReference type="AlphaFoldDB" id="A0A4P2PVZ1"/>
<evidence type="ECO:0000256" key="8">
    <source>
        <dbReference type="ARBA" id="ARBA00023136"/>
    </source>
</evidence>
<feature type="transmembrane region" description="Helical" evidence="10">
    <location>
        <begin position="412"/>
        <end position="435"/>
    </location>
</feature>
<protein>
    <submittedName>
        <fullName evidence="16">Cation:proton antiporter</fullName>
    </submittedName>
</protein>
<evidence type="ECO:0000259" key="15">
    <source>
        <dbReference type="Pfam" id="PF20501"/>
    </source>
</evidence>
<dbReference type="Pfam" id="PF00662">
    <property type="entry name" value="Proton_antipo_N"/>
    <property type="match status" value="1"/>
</dbReference>
<feature type="transmembrane region" description="Helical" evidence="10">
    <location>
        <begin position="456"/>
        <end position="479"/>
    </location>
</feature>
<feature type="transmembrane region" description="Helical" evidence="10">
    <location>
        <begin position="499"/>
        <end position="522"/>
    </location>
</feature>